<keyword evidence="2" id="KW-1185">Reference proteome</keyword>
<evidence type="ECO:0000313" key="2">
    <source>
        <dbReference type="Proteomes" id="UP001204144"/>
    </source>
</evidence>
<reference evidence="1 2" key="1">
    <citation type="submission" date="2018-11" db="EMBL/GenBank/DDBJ databases">
        <title>Novel bacteria species description.</title>
        <authorList>
            <person name="Han J.-H."/>
        </authorList>
    </citation>
    <scope>NUCLEOTIDE SEQUENCE [LARGE SCALE GENOMIC DNA]</scope>
    <source>
        <strain evidence="1 2">KCTC23259</strain>
    </source>
</reference>
<dbReference type="AlphaFoldDB" id="A0AAE3H1K5"/>
<protein>
    <submittedName>
        <fullName evidence="1">DUF3299 domain-containing protein</fullName>
    </submittedName>
</protein>
<dbReference type="Gene3D" id="2.40.50.870">
    <property type="entry name" value="Protein of unknown function (DUF3299)"/>
    <property type="match status" value="1"/>
</dbReference>
<dbReference type="EMBL" id="RJUF01000023">
    <property type="protein sequence ID" value="MCP9763247.1"/>
    <property type="molecule type" value="Genomic_DNA"/>
</dbReference>
<name>A0AAE3H1K5_9BACT</name>
<gene>
    <name evidence="1" type="ORF">EGI31_09780</name>
</gene>
<accession>A0AAE3H1K5</accession>
<sequence length="138" mass="15699">MIVISIQGYSQDISTQKITWATLRDVKFTKKFNKEYELDFLYPTFGASLQKLEGKFVEIKGYVIPVSQNLYVLSAKPMAACFFCGGSGPESILQLNFTTKNRFKTDQIITVKGKFRLNSDNVDDLNYILDDASLIQFN</sequence>
<organism evidence="1 2">
    <name type="scientific">Lacihabitans soyangensis</name>
    <dbReference type="NCBI Taxonomy" id="869394"/>
    <lineage>
        <taxon>Bacteria</taxon>
        <taxon>Pseudomonadati</taxon>
        <taxon>Bacteroidota</taxon>
        <taxon>Cytophagia</taxon>
        <taxon>Cytophagales</taxon>
        <taxon>Leadbetterellaceae</taxon>
        <taxon>Lacihabitans</taxon>
    </lineage>
</organism>
<evidence type="ECO:0000313" key="1">
    <source>
        <dbReference type="EMBL" id="MCP9763247.1"/>
    </source>
</evidence>
<dbReference type="Proteomes" id="UP001204144">
    <property type="component" value="Unassembled WGS sequence"/>
</dbReference>
<proteinExistence type="predicted"/>
<comment type="caution">
    <text evidence="1">The sequence shown here is derived from an EMBL/GenBank/DDBJ whole genome shotgun (WGS) entry which is preliminary data.</text>
</comment>